<proteinExistence type="predicted"/>
<organism evidence="2 3">
    <name type="scientific">Globodera rostochiensis</name>
    <name type="common">Golden nematode worm</name>
    <name type="synonym">Heterodera rostochiensis</name>
    <dbReference type="NCBI Taxonomy" id="31243"/>
    <lineage>
        <taxon>Eukaryota</taxon>
        <taxon>Metazoa</taxon>
        <taxon>Ecdysozoa</taxon>
        <taxon>Nematoda</taxon>
        <taxon>Chromadorea</taxon>
        <taxon>Rhabditida</taxon>
        <taxon>Tylenchina</taxon>
        <taxon>Tylenchomorpha</taxon>
        <taxon>Tylenchoidea</taxon>
        <taxon>Heteroderidae</taxon>
        <taxon>Heteroderinae</taxon>
        <taxon>Globodera</taxon>
    </lineage>
</organism>
<evidence type="ECO:0000313" key="2">
    <source>
        <dbReference type="Proteomes" id="UP000887572"/>
    </source>
</evidence>
<dbReference type="Proteomes" id="UP000887572">
    <property type="component" value="Unplaced"/>
</dbReference>
<name>A0A914HLN2_GLORO</name>
<dbReference type="WBParaSite" id="Gr19_v10_g2491.t1">
    <property type="protein sequence ID" value="Gr19_v10_g2491.t1"/>
    <property type="gene ID" value="Gr19_v10_g2491"/>
</dbReference>
<feature type="region of interest" description="Disordered" evidence="1">
    <location>
        <begin position="259"/>
        <end position="292"/>
    </location>
</feature>
<protein>
    <submittedName>
        <fullName evidence="3">Uncharacterized protein</fullName>
    </submittedName>
</protein>
<sequence length="292" mass="32113">MILQPFGHHHHSLLAHLASDGPAEWHSVGPFENDSHCRFHVVVHAFSSACYGVSWKENRPLDTILPAKNSGRAEFSLHAPFGFVSLAISWNQTVQEFFQQSFTNHCLSFSTQRSPHRFAQTCGEIKNFFSRILSANRKDLPGNAPMCLEKWPLSPARHGPVPCVVFSIYIFMSAPEESFFLVCSLLQQFDSFRVIRNALINIGAAKFGPQASGPQNSGRKLRGRKIRAASFGAAKFGPQASGPQNSGRKLRGRKIRAASFGAAKFGPQASGPQNSGRKLRGRKIRAASFAPP</sequence>
<keyword evidence="2" id="KW-1185">Reference proteome</keyword>
<accession>A0A914HLN2</accession>
<evidence type="ECO:0000256" key="1">
    <source>
        <dbReference type="SAM" id="MobiDB-lite"/>
    </source>
</evidence>
<dbReference type="AlphaFoldDB" id="A0A914HLN2"/>
<evidence type="ECO:0000313" key="3">
    <source>
        <dbReference type="WBParaSite" id="Gr19_v10_g2491.t1"/>
    </source>
</evidence>
<reference evidence="3" key="1">
    <citation type="submission" date="2022-11" db="UniProtKB">
        <authorList>
            <consortium name="WormBaseParasite"/>
        </authorList>
    </citation>
    <scope>IDENTIFICATION</scope>
</reference>